<protein>
    <submittedName>
        <fullName evidence="1">Uncharacterized protein</fullName>
    </submittedName>
</protein>
<organism evidence="1 2">
    <name type="scientific">Clonostachys rosea f. rosea IK726</name>
    <dbReference type="NCBI Taxonomy" id="1349383"/>
    <lineage>
        <taxon>Eukaryota</taxon>
        <taxon>Fungi</taxon>
        <taxon>Dikarya</taxon>
        <taxon>Ascomycota</taxon>
        <taxon>Pezizomycotina</taxon>
        <taxon>Sordariomycetes</taxon>
        <taxon>Hypocreomycetidae</taxon>
        <taxon>Hypocreales</taxon>
        <taxon>Bionectriaceae</taxon>
        <taxon>Clonostachys</taxon>
    </lineage>
</organism>
<accession>A0ACA9UJ53</accession>
<evidence type="ECO:0000313" key="2">
    <source>
        <dbReference type="Proteomes" id="UP000836387"/>
    </source>
</evidence>
<reference evidence="1" key="2">
    <citation type="submission" date="2021-10" db="EMBL/GenBank/DDBJ databases">
        <authorList>
            <person name="Piombo E."/>
        </authorList>
    </citation>
    <scope>NUCLEOTIDE SEQUENCE</scope>
</reference>
<dbReference type="Proteomes" id="UP000836387">
    <property type="component" value="Unassembled WGS sequence"/>
</dbReference>
<evidence type="ECO:0000313" key="1">
    <source>
        <dbReference type="EMBL" id="CAG9953138.1"/>
    </source>
</evidence>
<reference evidence="1" key="1">
    <citation type="submission" date="2020-04" db="EMBL/GenBank/DDBJ databases">
        <authorList>
            <person name="Broberg M."/>
        </authorList>
    </citation>
    <scope>NUCLEOTIDE SEQUENCE</scope>
</reference>
<gene>
    <name evidence="1" type="ORF">CRV2_00014298</name>
</gene>
<comment type="caution">
    <text evidence="1">The sequence shown here is derived from an EMBL/GenBank/DDBJ whole genome shotgun (WGS) entry which is preliminary data.</text>
</comment>
<proteinExistence type="predicted"/>
<name>A0ACA9UJ53_BIOOC</name>
<dbReference type="EMBL" id="CADEHS020000518">
    <property type="protein sequence ID" value="CAG9953138.1"/>
    <property type="molecule type" value="Genomic_DNA"/>
</dbReference>
<keyword evidence="2" id="KW-1185">Reference proteome</keyword>
<sequence length="229" mass="26183">MPNLHDLPEGWKPAHASRNNGPANLVLERFKLRELAEGWPMYRDSCEWDNMLSIFHPEAYIYTTWTGRCHHLDFITASKAGMDNGAFIMHRCHGASTDINPEATRAVTKMKATITQRFTIQGCEVDAESDSFMCATIRLTENEFARHWYEKDKLIPVNPANVPTLDEEKLASFPSGYRYLAYCQEATMGVKVLLDMPGHRRNAGTINGEKHDELYMQCKSWVENKPVEI</sequence>